<dbReference type="EMBL" id="CM055109">
    <property type="protein sequence ID" value="KAJ7522772.1"/>
    <property type="molecule type" value="Genomic_DNA"/>
</dbReference>
<keyword evidence="2" id="KW-1185">Reference proteome</keyword>
<accession>A0ACC2AZ34</accession>
<comment type="caution">
    <text evidence="1">The sequence shown here is derived from an EMBL/GenBank/DDBJ whole genome shotgun (WGS) entry which is preliminary data.</text>
</comment>
<evidence type="ECO:0000313" key="2">
    <source>
        <dbReference type="Proteomes" id="UP001162992"/>
    </source>
</evidence>
<organism evidence="1 2">
    <name type="scientific">Diphasiastrum complanatum</name>
    <name type="common">Issler's clubmoss</name>
    <name type="synonym">Lycopodium complanatum</name>
    <dbReference type="NCBI Taxonomy" id="34168"/>
    <lineage>
        <taxon>Eukaryota</taxon>
        <taxon>Viridiplantae</taxon>
        <taxon>Streptophyta</taxon>
        <taxon>Embryophyta</taxon>
        <taxon>Tracheophyta</taxon>
        <taxon>Lycopodiopsida</taxon>
        <taxon>Lycopodiales</taxon>
        <taxon>Lycopodiaceae</taxon>
        <taxon>Lycopodioideae</taxon>
        <taxon>Diphasiastrum</taxon>
    </lineage>
</organism>
<name>A0ACC2AZ34_DIPCM</name>
<reference evidence="2" key="1">
    <citation type="journal article" date="2024" name="Proc. Natl. Acad. Sci. U.S.A.">
        <title>Extraordinary preservation of gene collinearity over three hundred million years revealed in homosporous lycophytes.</title>
        <authorList>
            <person name="Li C."/>
            <person name="Wickell D."/>
            <person name="Kuo L.Y."/>
            <person name="Chen X."/>
            <person name="Nie B."/>
            <person name="Liao X."/>
            <person name="Peng D."/>
            <person name="Ji J."/>
            <person name="Jenkins J."/>
            <person name="Williams M."/>
            <person name="Shu S."/>
            <person name="Plott C."/>
            <person name="Barry K."/>
            <person name="Rajasekar S."/>
            <person name="Grimwood J."/>
            <person name="Han X."/>
            <person name="Sun S."/>
            <person name="Hou Z."/>
            <person name="He W."/>
            <person name="Dai G."/>
            <person name="Sun C."/>
            <person name="Schmutz J."/>
            <person name="Leebens-Mack J.H."/>
            <person name="Li F.W."/>
            <person name="Wang L."/>
        </authorList>
    </citation>
    <scope>NUCLEOTIDE SEQUENCE [LARGE SCALE GENOMIC DNA]</scope>
    <source>
        <strain evidence="2">cv. PW_Plant_1</strain>
    </source>
</reference>
<protein>
    <submittedName>
        <fullName evidence="1">Uncharacterized protein</fullName>
    </submittedName>
</protein>
<proteinExistence type="predicted"/>
<evidence type="ECO:0000313" key="1">
    <source>
        <dbReference type="EMBL" id="KAJ7522772.1"/>
    </source>
</evidence>
<gene>
    <name evidence="1" type="ORF">O6H91_18G025900</name>
</gene>
<dbReference type="Proteomes" id="UP001162992">
    <property type="component" value="Chromosome 18"/>
</dbReference>
<sequence length="246" mass="28017">MAMEEGSSHAGDGSDDDDVPRLSSHALLALNDFLRERQQMDLVNNGSGEEGEQQQQGQGFAILREDWGMSQFWYDAPTARTLADEVLHLSESFGSNIACVACPSLYVQLKNSCPGMSVTLFEFDRRFARYGSDFTYYDYNYPQNLDDKFAHFFDIVVADPPYLSKECIEKMSQTLRFLSKDCERFPMLLLTGAMQQNHASRLLNVHPCGFRPVHHKKLGNEFKLYTNYDPLDRLGGWEHKATSSKD</sequence>